<sequence>MKDPNHYRLTHPCWQPGSSTCSPVPRSWVYGSPTRPQAGPGPVERSQPPPPARGRPAEEGPLFPGAPGGCEPPGKAPARNSSSGLGQSCPTPAPATQRGRRRPGQGQEPRTPRQPGPGRQPRVTAVKPPPLPGRADGAPTCTQAEGRAPMSRDNDQGAQMGPKGPLGLCEDPGGASPPGPGAPPPTRLPGVRLPPERAGARCCRVGGPGLPALPPGACSRASRSRPPTAPGHRAPPGPPGQAADSPATRPSPAGRRRGRGRGCGGRRGRRRLGARRLQAGSGPASATRPAHDAQAPPTAAGAGQVPTVCRCEGRCGGHFSRCRRRR</sequence>
<gene>
    <name evidence="3" type="primary">LOC113914387</name>
</gene>
<feature type="compositionally biased region" description="Pro residues" evidence="1">
    <location>
        <begin position="227"/>
        <end position="239"/>
    </location>
</feature>
<name>A0A6J2C019_ZALCA</name>
<accession>A0A6J2C019</accession>
<reference evidence="3" key="1">
    <citation type="submission" date="2025-08" db="UniProtKB">
        <authorList>
            <consortium name="RefSeq"/>
        </authorList>
    </citation>
    <scope>IDENTIFICATION</scope>
    <source>
        <tissue evidence="3">Blood</tissue>
    </source>
</reference>
<feature type="compositionally biased region" description="Polar residues" evidence="1">
    <location>
        <begin position="79"/>
        <end position="89"/>
    </location>
</feature>
<organism evidence="2 3">
    <name type="scientific">Zalophus californianus</name>
    <name type="common">California sealion</name>
    <dbReference type="NCBI Taxonomy" id="9704"/>
    <lineage>
        <taxon>Eukaryota</taxon>
        <taxon>Metazoa</taxon>
        <taxon>Chordata</taxon>
        <taxon>Craniata</taxon>
        <taxon>Vertebrata</taxon>
        <taxon>Euteleostomi</taxon>
        <taxon>Mammalia</taxon>
        <taxon>Eutheria</taxon>
        <taxon>Laurasiatheria</taxon>
        <taxon>Carnivora</taxon>
        <taxon>Caniformia</taxon>
        <taxon>Pinnipedia</taxon>
        <taxon>Otariidae</taxon>
        <taxon>Zalophus</taxon>
    </lineage>
</organism>
<evidence type="ECO:0000313" key="3">
    <source>
        <dbReference type="RefSeq" id="XP_027435338.1"/>
    </source>
</evidence>
<dbReference type="AlphaFoldDB" id="A0A6J2C019"/>
<dbReference type="Proteomes" id="UP000515165">
    <property type="component" value="Chromosome 11"/>
</dbReference>
<feature type="compositionally biased region" description="Pro residues" evidence="1">
    <location>
        <begin position="175"/>
        <end position="187"/>
    </location>
</feature>
<dbReference type="RefSeq" id="XP_027435338.1">
    <property type="nucleotide sequence ID" value="XM_027579537.1"/>
</dbReference>
<feature type="compositionally biased region" description="Low complexity" evidence="1">
    <location>
        <begin position="292"/>
        <end position="306"/>
    </location>
</feature>
<keyword evidence="2" id="KW-1185">Reference proteome</keyword>
<evidence type="ECO:0000313" key="2">
    <source>
        <dbReference type="Proteomes" id="UP000515165"/>
    </source>
</evidence>
<proteinExistence type="predicted"/>
<evidence type="ECO:0000256" key="1">
    <source>
        <dbReference type="SAM" id="MobiDB-lite"/>
    </source>
</evidence>
<dbReference type="GeneID" id="113914387"/>
<feature type="compositionally biased region" description="Basic residues" evidence="1">
    <location>
        <begin position="254"/>
        <end position="274"/>
    </location>
</feature>
<protein>
    <submittedName>
        <fullName evidence="3">Collagen alpha-1(I) chain-like</fullName>
    </submittedName>
</protein>
<dbReference type="KEGG" id="zca:113914387"/>
<feature type="region of interest" description="Disordered" evidence="1">
    <location>
        <begin position="1"/>
        <end position="306"/>
    </location>
</feature>